<keyword evidence="2" id="KW-0645">Protease</keyword>
<evidence type="ECO:0000313" key="5">
    <source>
        <dbReference type="EMBL" id="OUO56655.1"/>
    </source>
</evidence>
<comment type="caution">
    <text evidence="5">The sequence shown here is derived from an EMBL/GenBank/DDBJ whole genome shotgun (WGS) entry which is preliminary data.</text>
</comment>
<dbReference type="EMBL" id="NFJD01000003">
    <property type="protein sequence ID" value="OUO56655.1"/>
    <property type="molecule type" value="Genomic_DNA"/>
</dbReference>
<dbReference type="RefSeq" id="WP_087288789.1">
    <property type="nucleotide sequence ID" value="NZ_NFJD01000003.1"/>
</dbReference>
<dbReference type="AlphaFoldDB" id="A0A1Y4DCS3"/>
<proteinExistence type="predicted"/>
<name>A0A1Y4DCS3_9BACT</name>
<evidence type="ECO:0000256" key="1">
    <source>
        <dbReference type="ARBA" id="ARBA00022612"/>
    </source>
</evidence>
<evidence type="ECO:0000259" key="4">
    <source>
        <dbReference type="Pfam" id="PF04586"/>
    </source>
</evidence>
<dbReference type="Pfam" id="PF04586">
    <property type="entry name" value="Peptidase_S78"/>
    <property type="match status" value="1"/>
</dbReference>
<accession>A0A1Y4DCS3</accession>
<sequence>MDIKKYEGKKEFVLTDFKELETDGVLRISGYANNKHIADRYGDIPTEYNRSYVYELEEYRRNPVLLMDHDHDVSHMVGSVTNIFEDEKGLYFEAEISNSDLPIIKHARQLIKEGHLKTVSIGGVWLYEDLQNPSHLTLAKIFEISLVAVPADTYAVFAPKTPAEPAKSAARMDLRSAFGKLAVFEMKQKISKFEAKSKQPDFGQGAKNG</sequence>
<organism evidence="5 6">
    <name type="scientific">Candidatus Avelusimicrobium gallicola</name>
    <dbReference type="NCBI Taxonomy" id="2562704"/>
    <lineage>
        <taxon>Bacteria</taxon>
        <taxon>Pseudomonadati</taxon>
        <taxon>Elusimicrobiota</taxon>
        <taxon>Elusimicrobia</taxon>
        <taxon>Elusimicrobiales</taxon>
        <taxon>Elusimicrobiaceae</taxon>
        <taxon>Candidatus Avelusimicrobium</taxon>
    </lineage>
</organism>
<dbReference type="GO" id="GO:0008233">
    <property type="term" value="F:peptidase activity"/>
    <property type="evidence" value="ECO:0007669"/>
    <property type="project" value="UniProtKB-KW"/>
</dbReference>
<keyword evidence="6" id="KW-1185">Reference proteome</keyword>
<evidence type="ECO:0000256" key="3">
    <source>
        <dbReference type="ARBA" id="ARBA00022801"/>
    </source>
</evidence>
<dbReference type="OrthoDB" id="9804926at2"/>
<dbReference type="Proteomes" id="UP000196368">
    <property type="component" value="Unassembled WGS sequence"/>
</dbReference>
<keyword evidence="3" id="KW-0378">Hydrolase</keyword>
<dbReference type="InterPro" id="IPR054613">
    <property type="entry name" value="Peptidase_S78_dom"/>
</dbReference>
<protein>
    <recommendedName>
        <fullName evidence="4">Prohead serine protease domain-containing protein</fullName>
    </recommendedName>
</protein>
<dbReference type="SUPFAM" id="SSF50789">
    <property type="entry name" value="Herpes virus serine proteinase, assemblin"/>
    <property type="match status" value="1"/>
</dbReference>
<feature type="domain" description="Prohead serine protease" evidence="4">
    <location>
        <begin position="18"/>
        <end position="154"/>
    </location>
</feature>
<keyword evidence="1" id="KW-1188">Viral release from host cell</keyword>
<reference evidence="6" key="1">
    <citation type="submission" date="2017-04" db="EMBL/GenBank/DDBJ databases">
        <title>Function of individual gut microbiota members based on whole genome sequencing of pure cultures obtained from chicken caecum.</title>
        <authorList>
            <person name="Medvecky M."/>
            <person name="Cejkova D."/>
            <person name="Polansky O."/>
            <person name="Karasova D."/>
            <person name="Kubasova T."/>
            <person name="Cizek A."/>
            <person name="Rychlik I."/>
        </authorList>
    </citation>
    <scope>NUCLEOTIDE SEQUENCE [LARGE SCALE GENOMIC DNA]</scope>
    <source>
        <strain evidence="6">An273</strain>
    </source>
</reference>
<gene>
    <name evidence="5" type="ORF">B5F75_05545</name>
</gene>
<dbReference type="GO" id="GO:0006508">
    <property type="term" value="P:proteolysis"/>
    <property type="evidence" value="ECO:0007669"/>
    <property type="project" value="UniProtKB-KW"/>
</dbReference>
<evidence type="ECO:0000256" key="2">
    <source>
        <dbReference type="ARBA" id="ARBA00022670"/>
    </source>
</evidence>
<evidence type="ECO:0000313" key="6">
    <source>
        <dbReference type="Proteomes" id="UP000196368"/>
    </source>
</evidence>